<keyword evidence="8" id="KW-0206">Cytoskeleton</keyword>
<dbReference type="GO" id="GO:0060271">
    <property type="term" value="P:cilium assembly"/>
    <property type="evidence" value="ECO:0007669"/>
    <property type="project" value="TreeGrafter"/>
</dbReference>
<dbReference type="STRING" id="33097.A0A150GEH5"/>
<dbReference type="AlphaFoldDB" id="A0A150GEH5"/>
<evidence type="ECO:0000256" key="3">
    <source>
        <dbReference type="ARBA" id="ARBA00005822"/>
    </source>
</evidence>
<reference evidence="13" key="1">
    <citation type="journal article" date="2016" name="Nat. Commun.">
        <title>The Gonium pectorale genome demonstrates co-option of cell cycle regulation during the evolution of multicellularity.</title>
        <authorList>
            <person name="Hanschen E.R."/>
            <person name="Marriage T.N."/>
            <person name="Ferris P.J."/>
            <person name="Hamaji T."/>
            <person name="Toyoda A."/>
            <person name="Fujiyama A."/>
            <person name="Neme R."/>
            <person name="Noguchi H."/>
            <person name="Minakuchi Y."/>
            <person name="Suzuki M."/>
            <person name="Kawai-Toyooka H."/>
            <person name="Smith D.R."/>
            <person name="Sparks H."/>
            <person name="Anderson J."/>
            <person name="Bakaric R."/>
            <person name="Luria V."/>
            <person name="Karger A."/>
            <person name="Kirschner M.W."/>
            <person name="Durand P.M."/>
            <person name="Michod R.E."/>
            <person name="Nozaki H."/>
            <person name="Olson B.J."/>
        </authorList>
    </citation>
    <scope>NUCLEOTIDE SEQUENCE [LARGE SCALE GENOMIC DNA]</scope>
    <source>
        <strain evidence="13">NIES-2863</strain>
    </source>
</reference>
<evidence type="ECO:0000256" key="10">
    <source>
        <dbReference type="ARBA" id="ARBA00047191"/>
    </source>
</evidence>
<comment type="subcellular location">
    <subcellularLocation>
        <location evidence="1">Cell projection</location>
        <location evidence="1">Cilium membrane</location>
    </subcellularLocation>
    <subcellularLocation>
        <location evidence="2">Cytoplasm</location>
        <location evidence="2">Cytoskeleton</location>
        <location evidence="2">Microtubule organizing center</location>
        <location evidence="2">Centrosome</location>
        <location evidence="2">Centriolar satellite</location>
    </subcellularLocation>
</comment>
<dbReference type="OrthoDB" id="10261999at2759"/>
<evidence type="ECO:0000256" key="1">
    <source>
        <dbReference type="ARBA" id="ARBA00004309"/>
    </source>
</evidence>
<keyword evidence="5" id="KW-0963">Cytoplasm</keyword>
<gene>
    <name evidence="12" type="ORF">GPECTOR_30g279</name>
</gene>
<feature type="domain" description="BBSome complex member BBS5 PH" evidence="11">
    <location>
        <begin position="139"/>
        <end position="186"/>
    </location>
</feature>
<keyword evidence="13" id="KW-1185">Reference proteome</keyword>
<evidence type="ECO:0000256" key="7">
    <source>
        <dbReference type="ARBA" id="ARBA00023136"/>
    </source>
</evidence>
<dbReference type="GO" id="GO:0034464">
    <property type="term" value="C:BBSome"/>
    <property type="evidence" value="ECO:0007669"/>
    <property type="project" value="InterPro"/>
</dbReference>
<dbReference type="Proteomes" id="UP000075714">
    <property type="component" value="Unassembled WGS sequence"/>
</dbReference>
<dbReference type="SMART" id="SM00683">
    <property type="entry name" value="DM16"/>
    <property type="match status" value="2"/>
</dbReference>
<evidence type="ECO:0000256" key="4">
    <source>
        <dbReference type="ARBA" id="ARBA00022475"/>
    </source>
</evidence>
<dbReference type="InterPro" id="IPR014003">
    <property type="entry name" value="BBS5_PH"/>
</dbReference>
<dbReference type="EMBL" id="LSYV01000031">
    <property type="protein sequence ID" value="KXZ48183.1"/>
    <property type="molecule type" value="Genomic_DNA"/>
</dbReference>
<dbReference type="InterPro" id="IPR006606">
    <property type="entry name" value="BBL5"/>
</dbReference>
<evidence type="ECO:0000256" key="5">
    <source>
        <dbReference type="ARBA" id="ARBA00022490"/>
    </source>
</evidence>
<dbReference type="GO" id="GO:0060170">
    <property type="term" value="C:ciliary membrane"/>
    <property type="evidence" value="ECO:0007669"/>
    <property type="project" value="UniProtKB-SubCell"/>
</dbReference>
<protein>
    <recommendedName>
        <fullName evidence="10">BBSome complex member BBS5</fullName>
    </recommendedName>
</protein>
<keyword evidence="7" id="KW-0472">Membrane</keyword>
<keyword evidence="4" id="KW-1003">Cell membrane</keyword>
<sequence>MDVGPRQGEEVVAVLDSIEDTKGNNGDQGELRVTTLRLIWTSKKNRRTNISIGHNCITSVNTRAAQSRLKGQTQSLYVLTKYHNQRFEFIFTALAEGTDMLFASVQGVFKAYDNSRLYRDLKLRGALIIERELKLLPLEQTYSRVNGVWNLSAEQGNLGTFFISNVRVVWYANLAENFNIRSVKVRDSKFGQALVIETTPASGGYILGFKVDPKETLDYVYKEISSLWQVYAANPVFGVEYKPDASGMGHGGLSIAPSEQDIEIVEPPERGDALAQYYADATKGVDRDPVFCSELGLAVEQLKEGLTIEQLWSVL</sequence>
<feature type="domain" description="BBSome complex member BBS5 PH" evidence="11">
    <location>
        <begin position="9"/>
        <end position="63"/>
    </location>
</feature>
<keyword evidence="6" id="KW-0969">Cilium</keyword>
<evidence type="ECO:0000259" key="11">
    <source>
        <dbReference type="SMART" id="SM00683"/>
    </source>
</evidence>
<organism evidence="12 13">
    <name type="scientific">Gonium pectorale</name>
    <name type="common">Green alga</name>
    <dbReference type="NCBI Taxonomy" id="33097"/>
    <lineage>
        <taxon>Eukaryota</taxon>
        <taxon>Viridiplantae</taxon>
        <taxon>Chlorophyta</taxon>
        <taxon>core chlorophytes</taxon>
        <taxon>Chlorophyceae</taxon>
        <taxon>CS clade</taxon>
        <taxon>Chlamydomonadales</taxon>
        <taxon>Volvocaceae</taxon>
        <taxon>Gonium</taxon>
    </lineage>
</organism>
<evidence type="ECO:0000256" key="9">
    <source>
        <dbReference type="ARBA" id="ARBA00023273"/>
    </source>
</evidence>
<name>A0A150GEH5_GONPE</name>
<dbReference type="GO" id="GO:0032266">
    <property type="term" value="F:phosphatidylinositol-3-phosphate binding"/>
    <property type="evidence" value="ECO:0007669"/>
    <property type="project" value="TreeGrafter"/>
</dbReference>
<evidence type="ECO:0000256" key="2">
    <source>
        <dbReference type="ARBA" id="ARBA00004607"/>
    </source>
</evidence>
<proteinExistence type="inferred from homology"/>
<dbReference type="InterPro" id="IPR011993">
    <property type="entry name" value="PH-like_dom_sf"/>
</dbReference>
<dbReference type="PANTHER" id="PTHR21351">
    <property type="entry name" value="BARDET-BIEDL SYNDROME PROTEIN 5"/>
    <property type="match status" value="1"/>
</dbReference>
<dbReference type="InterPro" id="IPR030804">
    <property type="entry name" value="BBS5/fem-3"/>
</dbReference>
<evidence type="ECO:0000313" key="13">
    <source>
        <dbReference type="Proteomes" id="UP000075714"/>
    </source>
</evidence>
<evidence type="ECO:0000256" key="8">
    <source>
        <dbReference type="ARBA" id="ARBA00023212"/>
    </source>
</evidence>
<evidence type="ECO:0000256" key="6">
    <source>
        <dbReference type="ARBA" id="ARBA00023069"/>
    </source>
</evidence>
<comment type="similarity">
    <text evidence="3">Belongs to the BBS5 family.</text>
</comment>
<accession>A0A150GEH5</accession>
<evidence type="ECO:0000313" key="12">
    <source>
        <dbReference type="EMBL" id="KXZ48183.1"/>
    </source>
</evidence>
<comment type="caution">
    <text evidence="12">The sequence shown here is derived from an EMBL/GenBank/DDBJ whole genome shotgun (WGS) entry which is preliminary data.</text>
</comment>
<dbReference type="Pfam" id="PF07289">
    <property type="entry name" value="BBL5"/>
    <property type="match status" value="1"/>
</dbReference>
<keyword evidence="9" id="KW-0966">Cell projection</keyword>
<dbReference type="GO" id="GO:0036064">
    <property type="term" value="C:ciliary basal body"/>
    <property type="evidence" value="ECO:0007669"/>
    <property type="project" value="TreeGrafter"/>
</dbReference>
<dbReference type="Gene3D" id="2.30.29.30">
    <property type="entry name" value="Pleckstrin-homology domain (PH domain)/Phosphotyrosine-binding domain (PTB)"/>
    <property type="match status" value="1"/>
</dbReference>
<dbReference type="PANTHER" id="PTHR21351:SF0">
    <property type="entry name" value="BARDET-BIEDL SYNDROME 5 PROTEIN"/>
    <property type="match status" value="1"/>
</dbReference>
<dbReference type="PIRSF" id="PIRSF010072">
    <property type="entry name" value="DUF1448"/>
    <property type="match status" value="1"/>
</dbReference>